<evidence type="ECO:0000259" key="1">
    <source>
        <dbReference type="Pfam" id="PF12697"/>
    </source>
</evidence>
<dbReference type="RefSeq" id="WP_170233258.1">
    <property type="nucleotide sequence ID" value="NZ_CP036259.1"/>
</dbReference>
<protein>
    <submittedName>
        <fullName evidence="2">3-oxoadipate enol-lactonase 2</fullName>
        <ecNumber evidence="2">3.1.1.24</ecNumber>
    </submittedName>
</protein>
<keyword evidence="3" id="KW-1185">Reference proteome</keyword>
<gene>
    <name evidence="2" type="primary">catD</name>
    <name evidence="2" type="ORF">SPTER_26620</name>
</gene>
<proteinExistence type="predicted"/>
<evidence type="ECO:0000313" key="3">
    <source>
        <dbReference type="Proteomes" id="UP000320776"/>
    </source>
</evidence>
<dbReference type="InterPro" id="IPR050266">
    <property type="entry name" value="AB_hydrolase_sf"/>
</dbReference>
<dbReference type="Proteomes" id="UP000320776">
    <property type="component" value="Chromosome"/>
</dbReference>
<dbReference type="PRINTS" id="PR00412">
    <property type="entry name" value="EPOXHYDRLASE"/>
</dbReference>
<dbReference type="AlphaFoldDB" id="A0A517DVI9"/>
<sequence length="268" mass="30108">MEKFVNQEGCKVAYDYLAGNRAITIILVHGYGLYRAMWQPQVTFLQESGYAVINIDVRGHGNSRPASEFSVKLAAEDIHAILNSEKPGQYLLCGLSMGAFVVQEYAFLFGGAAGYMLTGVTPLFIPYPKWEKILLASSGAMMKYLYTWKGLKKAMAKGSTYTKPALLRVGQMFEEIDKQEFLVSWQGFTTCLHEELFKYNVPLLVVAGEQDTRGTIQKHLPDWQKHYPGCAVKTIANAGHVANLDQPEQFNRILFSFISHCESEKPYP</sequence>
<dbReference type="EMBL" id="CP036259">
    <property type="protein sequence ID" value="QDR81286.1"/>
    <property type="molecule type" value="Genomic_DNA"/>
</dbReference>
<dbReference type="PANTHER" id="PTHR43798">
    <property type="entry name" value="MONOACYLGLYCEROL LIPASE"/>
    <property type="match status" value="1"/>
</dbReference>
<dbReference type="EC" id="3.1.1.24" evidence="2"/>
<accession>A0A517DVI9</accession>
<dbReference type="SUPFAM" id="SSF53474">
    <property type="entry name" value="alpha/beta-Hydrolases"/>
    <property type="match status" value="1"/>
</dbReference>
<dbReference type="InterPro" id="IPR000639">
    <property type="entry name" value="Epox_hydrolase-like"/>
</dbReference>
<dbReference type="InterPro" id="IPR029058">
    <property type="entry name" value="AB_hydrolase_fold"/>
</dbReference>
<feature type="domain" description="AB hydrolase-1" evidence="1">
    <location>
        <begin position="25"/>
        <end position="252"/>
    </location>
</feature>
<reference evidence="2 3" key="1">
    <citation type="submission" date="2019-02" db="EMBL/GenBank/DDBJ databases">
        <title>Closed genome of Sporomusa termitida DSM 4440.</title>
        <authorList>
            <person name="Poehlein A."/>
            <person name="Daniel R."/>
        </authorList>
    </citation>
    <scope>NUCLEOTIDE SEQUENCE [LARGE SCALE GENOMIC DNA]</scope>
    <source>
        <strain evidence="2 3">DSM 4440</strain>
    </source>
</reference>
<organism evidence="2 3">
    <name type="scientific">Sporomusa termitida</name>
    <dbReference type="NCBI Taxonomy" id="2377"/>
    <lineage>
        <taxon>Bacteria</taxon>
        <taxon>Bacillati</taxon>
        <taxon>Bacillota</taxon>
        <taxon>Negativicutes</taxon>
        <taxon>Selenomonadales</taxon>
        <taxon>Sporomusaceae</taxon>
        <taxon>Sporomusa</taxon>
    </lineage>
</organism>
<dbReference type="Pfam" id="PF12697">
    <property type="entry name" value="Abhydrolase_6"/>
    <property type="match status" value="1"/>
</dbReference>
<dbReference type="InterPro" id="IPR000073">
    <property type="entry name" value="AB_hydrolase_1"/>
</dbReference>
<name>A0A517DVI9_9FIRM</name>
<keyword evidence="2" id="KW-0378">Hydrolase</keyword>
<evidence type="ECO:0000313" key="2">
    <source>
        <dbReference type="EMBL" id="QDR81286.1"/>
    </source>
</evidence>
<dbReference type="KEGG" id="sted:SPTER_26620"/>
<dbReference type="Gene3D" id="3.40.50.1820">
    <property type="entry name" value="alpha/beta hydrolase"/>
    <property type="match status" value="1"/>
</dbReference>
<dbReference type="GO" id="GO:0047570">
    <property type="term" value="F:3-oxoadipate enol-lactonase activity"/>
    <property type="evidence" value="ECO:0007669"/>
    <property type="project" value="UniProtKB-EC"/>
</dbReference>